<dbReference type="Proteomes" id="UP001229421">
    <property type="component" value="Unassembled WGS sequence"/>
</dbReference>
<name>A0AAD8K7Z2_TARER</name>
<proteinExistence type="predicted"/>
<evidence type="ECO:0000313" key="2">
    <source>
        <dbReference type="Proteomes" id="UP001229421"/>
    </source>
</evidence>
<reference evidence="1" key="1">
    <citation type="journal article" date="2023" name="bioRxiv">
        <title>Improved chromosome-level genome assembly for marigold (Tagetes erecta).</title>
        <authorList>
            <person name="Jiang F."/>
            <person name="Yuan L."/>
            <person name="Wang S."/>
            <person name="Wang H."/>
            <person name="Xu D."/>
            <person name="Wang A."/>
            <person name="Fan W."/>
        </authorList>
    </citation>
    <scope>NUCLEOTIDE SEQUENCE</scope>
    <source>
        <strain evidence="1">WSJ</strain>
        <tissue evidence="1">Leaf</tissue>
    </source>
</reference>
<dbReference type="AlphaFoldDB" id="A0AAD8K7Z2"/>
<gene>
    <name evidence="1" type="ORF">QVD17_32407</name>
</gene>
<protein>
    <submittedName>
        <fullName evidence="1">Uncharacterized protein</fullName>
    </submittedName>
</protein>
<evidence type="ECO:0000313" key="1">
    <source>
        <dbReference type="EMBL" id="KAK1416616.1"/>
    </source>
</evidence>
<sequence length="114" mass="13216">MARSGFTNGIRLDKRNLVVLEMDINHIRPTRKDGGVKESCDITMNNKQCYFRVPDLAVLGLEYLVMDNEYQRQETLEKTQMMTVARAIPKKGIHLPEMSRLVYNNFGYDELCTN</sequence>
<comment type="caution">
    <text evidence="1">The sequence shown here is derived from an EMBL/GenBank/DDBJ whole genome shotgun (WGS) entry which is preliminary data.</text>
</comment>
<dbReference type="EMBL" id="JAUHHV010000008">
    <property type="protein sequence ID" value="KAK1416616.1"/>
    <property type="molecule type" value="Genomic_DNA"/>
</dbReference>
<keyword evidence="2" id="KW-1185">Reference proteome</keyword>
<accession>A0AAD8K7Z2</accession>
<organism evidence="1 2">
    <name type="scientific">Tagetes erecta</name>
    <name type="common">African marigold</name>
    <dbReference type="NCBI Taxonomy" id="13708"/>
    <lineage>
        <taxon>Eukaryota</taxon>
        <taxon>Viridiplantae</taxon>
        <taxon>Streptophyta</taxon>
        <taxon>Embryophyta</taxon>
        <taxon>Tracheophyta</taxon>
        <taxon>Spermatophyta</taxon>
        <taxon>Magnoliopsida</taxon>
        <taxon>eudicotyledons</taxon>
        <taxon>Gunneridae</taxon>
        <taxon>Pentapetalae</taxon>
        <taxon>asterids</taxon>
        <taxon>campanulids</taxon>
        <taxon>Asterales</taxon>
        <taxon>Asteraceae</taxon>
        <taxon>Asteroideae</taxon>
        <taxon>Heliantheae alliance</taxon>
        <taxon>Tageteae</taxon>
        <taxon>Tagetes</taxon>
    </lineage>
</organism>